<proteinExistence type="predicted"/>
<keyword evidence="13" id="KW-1185">Reference proteome</keyword>
<dbReference type="SMART" id="SM00387">
    <property type="entry name" value="HATPase_c"/>
    <property type="match status" value="1"/>
</dbReference>
<comment type="catalytic activity">
    <reaction evidence="1">
        <text>ATP + protein L-histidine = ADP + protein N-phospho-L-histidine.</text>
        <dbReference type="EC" id="2.7.13.3"/>
    </reaction>
</comment>
<evidence type="ECO:0000256" key="1">
    <source>
        <dbReference type="ARBA" id="ARBA00000085"/>
    </source>
</evidence>
<evidence type="ECO:0000256" key="4">
    <source>
        <dbReference type="ARBA" id="ARBA00022679"/>
    </source>
</evidence>
<keyword evidence="4" id="KW-0808">Transferase</keyword>
<keyword evidence="9" id="KW-0812">Transmembrane</keyword>
<feature type="transmembrane region" description="Helical" evidence="9">
    <location>
        <begin position="126"/>
        <end position="144"/>
    </location>
</feature>
<evidence type="ECO:0000256" key="6">
    <source>
        <dbReference type="ARBA" id="ARBA00022777"/>
    </source>
</evidence>
<feature type="transmembrane region" description="Helical" evidence="9">
    <location>
        <begin position="102"/>
        <end position="119"/>
    </location>
</feature>
<evidence type="ECO:0000259" key="10">
    <source>
        <dbReference type="PROSITE" id="PS50109"/>
    </source>
</evidence>
<reference evidence="12 13" key="1">
    <citation type="submission" date="2016-10" db="EMBL/GenBank/DDBJ databases">
        <authorList>
            <person name="Varghese N."/>
            <person name="Submissions S."/>
        </authorList>
    </citation>
    <scope>NUCLEOTIDE SEQUENCE [LARGE SCALE GENOMIC DNA]</scope>
    <source>
        <strain evidence="12 13">DSM 16525</strain>
    </source>
</reference>
<dbReference type="GO" id="GO:0000155">
    <property type="term" value="F:phosphorelay sensor kinase activity"/>
    <property type="evidence" value="ECO:0007669"/>
    <property type="project" value="InterPro"/>
</dbReference>
<dbReference type="PRINTS" id="PR00344">
    <property type="entry name" value="BCTRLSENSOR"/>
</dbReference>
<feature type="transmembrane region" description="Helical" evidence="9">
    <location>
        <begin position="78"/>
        <end position="96"/>
    </location>
</feature>
<dbReference type="Proteomes" id="UP000321514">
    <property type="component" value="Unassembled WGS sequence"/>
</dbReference>
<evidence type="ECO:0000313" key="11">
    <source>
        <dbReference type="EMBL" id="GEN07448.1"/>
    </source>
</evidence>
<dbReference type="GO" id="GO:0005524">
    <property type="term" value="F:ATP binding"/>
    <property type="evidence" value="ECO:0007669"/>
    <property type="project" value="UniProtKB-KW"/>
</dbReference>
<keyword evidence="7" id="KW-0067">ATP-binding</keyword>
<dbReference type="Proteomes" id="UP000183760">
    <property type="component" value="Unassembled WGS sequence"/>
</dbReference>
<dbReference type="Pfam" id="PF02518">
    <property type="entry name" value="HATPase_c"/>
    <property type="match status" value="1"/>
</dbReference>
<dbReference type="CDD" id="cd00082">
    <property type="entry name" value="HisKA"/>
    <property type="match status" value="1"/>
</dbReference>
<dbReference type="Gene3D" id="1.10.287.130">
    <property type="match status" value="1"/>
</dbReference>
<dbReference type="STRING" id="1334629.MFUL124B02_03595"/>
<name>A0A511T251_MYXFU</name>
<keyword evidence="8" id="KW-0902">Two-component regulatory system</keyword>
<keyword evidence="9" id="KW-1133">Transmembrane helix</keyword>
<feature type="transmembrane region" description="Helical" evidence="9">
    <location>
        <begin position="150"/>
        <end position="169"/>
    </location>
</feature>
<dbReference type="InterPro" id="IPR003594">
    <property type="entry name" value="HATPase_dom"/>
</dbReference>
<dbReference type="SUPFAM" id="SSF55874">
    <property type="entry name" value="ATPase domain of HSP90 chaperone/DNA topoisomerase II/histidine kinase"/>
    <property type="match status" value="1"/>
</dbReference>
<dbReference type="InterPro" id="IPR005467">
    <property type="entry name" value="His_kinase_dom"/>
</dbReference>
<dbReference type="AlphaFoldDB" id="A0A511T251"/>
<evidence type="ECO:0000256" key="7">
    <source>
        <dbReference type="ARBA" id="ARBA00022840"/>
    </source>
</evidence>
<evidence type="ECO:0000313" key="14">
    <source>
        <dbReference type="Proteomes" id="UP000321514"/>
    </source>
</evidence>
<protein>
    <recommendedName>
        <fullName evidence="2">histidine kinase</fullName>
        <ecNumber evidence="2">2.7.13.3</ecNumber>
    </recommendedName>
</protein>
<dbReference type="EMBL" id="BJXR01000025">
    <property type="protein sequence ID" value="GEN07448.1"/>
    <property type="molecule type" value="Genomic_DNA"/>
</dbReference>
<dbReference type="Pfam" id="PF00512">
    <property type="entry name" value="HisKA"/>
    <property type="match status" value="1"/>
</dbReference>
<organism evidence="11 14">
    <name type="scientific">Myxococcus fulvus</name>
    <dbReference type="NCBI Taxonomy" id="33"/>
    <lineage>
        <taxon>Bacteria</taxon>
        <taxon>Pseudomonadati</taxon>
        <taxon>Myxococcota</taxon>
        <taxon>Myxococcia</taxon>
        <taxon>Myxococcales</taxon>
        <taxon>Cystobacterineae</taxon>
        <taxon>Myxococcaceae</taxon>
        <taxon>Myxococcus</taxon>
    </lineage>
</organism>
<evidence type="ECO:0000256" key="8">
    <source>
        <dbReference type="ARBA" id="ARBA00023012"/>
    </source>
</evidence>
<dbReference type="InterPro" id="IPR036890">
    <property type="entry name" value="HATPase_C_sf"/>
</dbReference>
<comment type="caution">
    <text evidence="11">The sequence shown here is derived from an EMBL/GenBank/DDBJ whole genome shotgun (WGS) entry which is preliminary data.</text>
</comment>
<dbReference type="PROSITE" id="PS50109">
    <property type="entry name" value="HIS_KIN"/>
    <property type="match status" value="1"/>
</dbReference>
<dbReference type="OrthoDB" id="5525548at2"/>
<keyword evidence="6 12" id="KW-0418">Kinase</keyword>
<keyword evidence="5" id="KW-0547">Nucleotide-binding</keyword>
<evidence type="ECO:0000256" key="2">
    <source>
        <dbReference type="ARBA" id="ARBA00012438"/>
    </source>
</evidence>
<reference evidence="11 14" key="2">
    <citation type="submission" date="2019-07" db="EMBL/GenBank/DDBJ databases">
        <title>Whole genome shotgun sequence of Myxococcus fulvus NBRC 100333.</title>
        <authorList>
            <person name="Hosoyama A."/>
            <person name="Uohara A."/>
            <person name="Ohji S."/>
            <person name="Ichikawa N."/>
        </authorList>
    </citation>
    <scope>NUCLEOTIDE SEQUENCE [LARGE SCALE GENOMIC DNA]</scope>
    <source>
        <strain evidence="11 14">NBRC 100333</strain>
    </source>
</reference>
<evidence type="ECO:0000256" key="5">
    <source>
        <dbReference type="ARBA" id="ARBA00022741"/>
    </source>
</evidence>
<dbReference type="PANTHER" id="PTHR43065:SF10">
    <property type="entry name" value="PEROXIDE STRESS-ACTIVATED HISTIDINE KINASE MAK3"/>
    <property type="match status" value="1"/>
</dbReference>
<feature type="transmembrane region" description="Helical" evidence="9">
    <location>
        <begin position="41"/>
        <end position="66"/>
    </location>
</feature>
<evidence type="ECO:0000313" key="12">
    <source>
        <dbReference type="EMBL" id="SES90605.1"/>
    </source>
</evidence>
<dbReference type="SUPFAM" id="SSF47384">
    <property type="entry name" value="Homodimeric domain of signal transducing histidine kinase"/>
    <property type="match status" value="1"/>
</dbReference>
<evidence type="ECO:0000256" key="9">
    <source>
        <dbReference type="SAM" id="Phobius"/>
    </source>
</evidence>
<dbReference type="InterPro" id="IPR036097">
    <property type="entry name" value="HisK_dim/P_sf"/>
</dbReference>
<keyword evidence="3" id="KW-0597">Phosphoprotein</keyword>
<dbReference type="InterPro" id="IPR003661">
    <property type="entry name" value="HisK_dim/P_dom"/>
</dbReference>
<dbReference type="InterPro" id="IPR004358">
    <property type="entry name" value="Sig_transdc_His_kin-like_C"/>
</dbReference>
<accession>A0A511T251</accession>
<sequence length="450" mass="48495">MHQPVVPSPSPSELAAHVGVKRRGFVVSACVLLLSLGTHPLLFGGFIPAVIVVHIVWAAALVGTAAAMGSRWLTVHRASVLTGVASMVALVLDIHFTGGLSSTLFPLLFAMPLIIAVFAPGDVVTVWASVVLTLVGMLVASWHSDVSEQRLVGQVTLFFFLAWVAVFSCKQFRRMRDTERDAVHARLAALEQLARSEHLRADAVRSQAEMERLALVGRLAAGVAHEVNNPLAYVKSNLGYLEEVSGEGVQDLEDMRRVLWETQQGVLRIEQIVTDLRRFSRDSSDAEEAGSVAEALDEAERLASVRLRSLGQVVREVEPHLVRVRLGQRQLVQVVLNLLLNAADALDGVQPSRAARIVLRASRVEGGVRLEVEDNGPGVPEAVLPHLFEPFFTTKAPGKGTGLGLALCREYLARVGGTLTVANCPDGGACFTLHLPAHPEKKPRPEDAGG</sequence>
<feature type="domain" description="Histidine kinase" evidence="10">
    <location>
        <begin position="222"/>
        <end position="439"/>
    </location>
</feature>
<keyword evidence="9" id="KW-0472">Membrane</keyword>
<dbReference type="SMART" id="SM00388">
    <property type="entry name" value="HisKA"/>
    <property type="match status" value="1"/>
</dbReference>
<evidence type="ECO:0000256" key="3">
    <source>
        <dbReference type="ARBA" id="ARBA00022553"/>
    </source>
</evidence>
<dbReference type="Gene3D" id="3.30.565.10">
    <property type="entry name" value="Histidine kinase-like ATPase, C-terminal domain"/>
    <property type="match status" value="1"/>
</dbReference>
<dbReference type="RefSeq" id="WP_052770747.1">
    <property type="nucleotide sequence ID" value="NZ_BJXR01000025.1"/>
</dbReference>
<gene>
    <name evidence="11" type="ORF">MFU01_24850</name>
    <name evidence="12" type="ORF">SAMN05443572_101533</name>
</gene>
<evidence type="ECO:0000313" key="13">
    <source>
        <dbReference type="Proteomes" id="UP000183760"/>
    </source>
</evidence>
<dbReference type="EMBL" id="FOIB01000001">
    <property type="protein sequence ID" value="SES90605.1"/>
    <property type="molecule type" value="Genomic_DNA"/>
</dbReference>
<dbReference type="PANTHER" id="PTHR43065">
    <property type="entry name" value="SENSOR HISTIDINE KINASE"/>
    <property type="match status" value="1"/>
</dbReference>
<dbReference type="EC" id="2.7.13.3" evidence="2"/>